<dbReference type="OrthoDB" id="9783707at2"/>
<keyword evidence="1" id="KW-1133">Transmembrane helix</keyword>
<feature type="transmembrane region" description="Helical" evidence="1">
    <location>
        <begin position="56"/>
        <end position="75"/>
    </location>
</feature>
<dbReference type="Pfam" id="PF00892">
    <property type="entry name" value="EamA"/>
    <property type="match status" value="1"/>
</dbReference>
<sequence>MTSAIATLVLSAALLHAMWNALVKSAGDKTIMLGCIALGHVVPGLVIVGLSPLPDLASVPFMIASIVVHWAYFYLLNVAYRLGDLSLIYPISRGAAPVLVALGAQVWVGETLPLFAWGGIFAVSAGIMILSRPAFAGALPGSALLAALGIGVVVASYTLIDGVGVRLSGHAVSYIGWLFVAKLVIVFYVFPTRWERVRAMPRSALMLGVSGGLISGMAYGLVLYAKSIAPLGIVSALRETSVIFAALIGVVWFGEGPKGQRLLAAVVVGVGIGAIALTR</sequence>
<keyword evidence="1" id="KW-0812">Transmembrane</keyword>
<proteinExistence type="predicted"/>
<feature type="transmembrane region" description="Helical" evidence="1">
    <location>
        <begin position="114"/>
        <end position="131"/>
    </location>
</feature>
<feature type="transmembrane region" description="Helical" evidence="1">
    <location>
        <begin position="172"/>
        <end position="191"/>
    </location>
</feature>
<dbReference type="EMBL" id="LKBA01000004">
    <property type="protein sequence ID" value="KPN63868.1"/>
    <property type="molecule type" value="Genomic_DNA"/>
</dbReference>
<feature type="transmembrane region" description="Helical" evidence="1">
    <location>
        <begin position="231"/>
        <end position="254"/>
    </location>
</feature>
<dbReference type="STRING" id="154981.AKJ29_14345"/>
<dbReference type="AlphaFoldDB" id="A0A0P7JR50"/>
<dbReference type="SUPFAM" id="SSF103481">
    <property type="entry name" value="Multidrug resistance efflux transporter EmrE"/>
    <property type="match status" value="2"/>
</dbReference>
<gene>
    <name evidence="3" type="ORF">AKJ29_14345</name>
</gene>
<feature type="domain" description="EamA" evidence="2">
    <location>
        <begin position="143"/>
        <end position="275"/>
    </location>
</feature>
<dbReference type="GO" id="GO:0016020">
    <property type="term" value="C:membrane"/>
    <property type="evidence" value="ECO:0007669"/>
    <property type="project" value="InterPro"/>
</dbReference>
<feature type="transmembrane region" description="Helical" evidence="1">
    <location>
        <begin position="143"/>
        <end position="160"/>
    </location>
</feature>
<feature type="transmembrane region" description="Helical" evidence="1">
    <location>
        <begin position="30"/>
        <end position="50"/>
    </location>
</feature>
<evidence type="ECO:0000259" key="2">
    <source>
        <dbReference type="Pfam" id="PF00892"/>
    </source>
</evidence>
<protein>
    <recommendedName>
        <fullName evidence="2">EamA domain-containing protein</fullName>
    </recommendedName>
</protein>
<keyword evidence="1" id="KW-0472">Membrane</keyword>
<dbReference type="InterPro" id="IPR037185">
    <property type="entry name" value="EmrE-like"/>
</dbReference>
<organism evidence="3 4">
    <name type="scientific">Aliiroseovarius crassostreae</name>
    <dbReference type="NCBI Taxonomy" id="154981"/>
    <lineage>
        <taxon>Bacteria</taxon>
        <taxon>Pseudomonadati</taxon>
        <taxon>Pseudomonadota</taxon>
        <taxon>Alphaproteobacteria</taxon>
        <taxon>Rhodobacterales</taxon>
        <taxon>Paracoccaceae</taxon>
        <taxon>Aliiroseovarius</taxon>
    </lineage>
</organism>
<reference evidence="3 4" key="1">
    <citation type="submission" date="2015-09" db="EMBL/GenBank/DDBJ databases">
        <title>Draft genome sequence of Aliiroseovarius crassostreae CV919-312TSm, the causative agent of Roseovarius Oyster Disease (formerly Juvenile Oyster Disease).</title>
        <authorList>
            <person name="Kessner L."/>
            <person name="Spinard E."/>
            <person name="Nelson D."/>
        </authorList>
    </citation>
    <scope>NUCLEOTIDE SEQUENCE [LARGE SCALE GENOMIC DNA]</scope>
    <source>
        <strain evidence="3 4">CV919-312</strain>
    </source>
</reference>
<dbReference type="Proteomes" id="UP000050471">
    <property type="component" value="Unassembled WGS sequence"/>
</dbReference>
<dbReference type="InterPro" id="IPR000620">
    <property type="entry name" value="EamA_dom"/>
</dbReference>
<evidence type="ECO:0000313" key="4">
    <source>
        <dbReference type="Proteomes" id="UP000050471"/>
    </source>
</evidence>
<feature type="transmembrane region" description="Helical" evidence="1">
    <location>
        <begin position="87"/>
        <end position="108"/>
    </location>
</feature>
<name>A0A0P7JR50_9RHOB</name>
<dbReference type="Gene3D" id="1.10.3730.20">
    <property type="match status" value="1"/>
</dbReference>
<accession>A0A0P7JR50</accession>
<comment type="caution">
    <text evidence="3">The sequence shown here is derived from an EMBL/GenBank/DDBJ whole genome shotgun (WGS) entry which is preliminary data.</text>
</comment>
<evidence type="ECO:0000256" key="1">
    <source>
        <dbReference type="SAM" id="Phobius"/>
    </source>
</evidence>
<feature type="transmembrane region" description="Helical" evidence="1">
    <location>
        <begin position="261"/>
        <end position="278"/>
    </location>
</feature>
<evidence type="ECO:0000313" key="3">
    <source>
        <dbReference type="EMBL" id="KPN63868.1"/>
    </source>
</evidence>
<feature type="transmembrane region" description="Helical" evidence="1">
    <location>
        <begin position="203"/>
        <end position="225"/>
    </location>
</feature>
<keyword evidence="4" id="KW-1185">Reference proteome</keyword>
<feature type="transmembrane region" description="Helical" evidence="1">
    <location>
        <begin position="6"/>
        <end position="23"/>
    </location>
</feature>
<dbReference type="RefSeq" id="WP_055187565.1">
    <property type="nucleotide sequence ID" value="NZ_FPBS01000020.1"/>
</dbReference>